<protein>
    <submittedName>
        <fullName evidence="4">Class I SAM-dependent methyltransferase</fullName>
        <ecNumber evidence="4">2.1.-.-</ecNumber>
    </submittedName>
</protein>
<proteinExistence type="predicted"/>
<dbReference type="CDD" id="cd02440">
    <property type="entry name" value="AdoMet_MTases"/>
    <property type="match status" value="1"/>
</dbReference>
<dbReference type="EMBL" id="CP137642">
    <property type="protein sequence ID" value="WOX57157.1"/>
    <property type="molecule type" value="Genomic_DNA"/>
</dbReference>
<keyword evidence="2 4" id="KW-0808">Transferase</keyword>
<name>A0AAX4FTA1_9EURY</name>
<dbReference type="GeneID" id="85733006"/>
<dbReference type="PANTHER" id="PTHR22809:SF5">
    <property type="entry name" value="TRNA N(3)-METHYLCYTIDINE METHYLTRANSFERASE METTL6"/>
    <property type="match status" value="1"/>
</dbReference>
<dbReference type="GO" id="GO:0008757">
    <property type="term" value="F:S-adenosylmethionine-dependent methyltransferase activity"/>
    <property type="evidence" value="ECO:0007669"/>
    <property type="project" value="InterPro"/>
</dbReference>
<evidence type="ECO:0000313" key="4">
    <source>
        <dbReference type="EMBL" id="WOX57157.1"/>
    </source>
</evidence>
<dbReference type="GO" id="GO:0140640">
    <property type="term" value="F:catalytic activity, acting on a nucleic acid"/>
    <property type="evidence" value="ECO:0007669"/>
    <property type="project" value="UniProtKB-ARBA"/>
</dbReference>
<evidence type="ECO:0000256" key="1">
    <source>
        <dbReference type="ARBA" id="ARBA00022603"/>
    </source>
</evidence>
<dbReference type="PANTHER" id="PTHR22809">
    <property type="entry name" value="METHYLTRANSFERASE-RELATED"/>
    <property type="match status" value="1"/>
</dbReference>
<gene>
    <name evidence="4" type="ORF">R6Y96_07575</name>
</gene>
<dbReference type="InterPro" id="IPR029063">
    <property type="entry name" value="SAM-dependent_MTases_sf"/>
</dbReference>
<dbReference type="Proteomes" id="UP001305652">
    <property type="component" value="Chromosome"/>
</dbReference>
<dbReference type="AlphaFoldDB" id="A0AAX4FTA1"/>
<dbReference type="Gene3D" id="3.40.50.150">
    <property type="entry name" value="Vaccinia Virus protein VP39"/>
    <property type="match status" value="1"/>
</dbReference>
<sequence length="212" mass="23089">MTADPSTWDEDYRRRGSLWGGAPAPLPEIPADATVLELGCGNGKTLAALAQRSLHVIAVEISREALLLARRHPATAAAGFVLADARHLPFRDGVFDMVFLVHLAGHLPARDRLTLASEVRRVLAAGGALIFRAFSIEDMRAGKGVEVEPKTFRRGSGIITHYFTETEALELFAPLVPVSLRTDRWQMRVRGTDLPRAEVEGVFLKGRGGSGR</sequence>
<accession>A0AAX4FTA1</accession>
<feature type="domain" description="Methyltransferase" evidence="3">
    <location>
        <begin position="35"/>
        <end position="127"/>
    </location>
</feature>
<dbReference type="SUPFAM" id="SSF53335">
    <property type="entry name" value="S-adenosyl-L-methionine-dependent methyltransferases"/>
    <property type="match status" value="1"/>
</dbReference>
<reference evidence="4 5" key="1">
    <citation type="submission" date="2023-10" db="EMBL/GenBank/DDBJ databases">
        <title>The complete genome sequence of Methanoculleus receptaculi DSM 18860.</title>
        <authorList>
            <person name="Lai S.-J."/>
            <person name="You Y.-T."/>
            <person name="Chen S.-C."/>
        </authorList>
    </citation>
    <scope>NUCLEOTIDE SEQUENCE [LARGE SCALE GENOMIC DNA]</scope>
    <source>
        <strain evidence="4 5">DSM 18860</strain>
    </source>
</reference>
<keyword evidence="1 4" id="KW-0489">Methyltransferase</keyword>
<dbReference type="Pfam" id="PF13649">
    <property type="entry name" value="Methyltransf_25"/>
    <property type="match status" value="1"/>
</dbReference>
<evidence type="ECO:0000256" key="2">
    <source>
        <dbReference type="ARBA" id="ARBA00022679"/>
    </source>
</evidence>
<dbReference type="EC" id="2.1.-.-" evidence="4"/>
<dbReference type="RefSeq" id="WP_318620672.1">
    <property type="nucleotide sequence ID" value="NZ_CP137642.1"/>
</dbReference>
<dbReference type="GO" id="GO:0032259">
    <property type="term" value="P:methylation"/>
    <property type="evidence" value="ECO:0007669"/>
    <property type="project" value="UniProtKB-KW"/>
</dbReference>
<dbReference type="KEGG" id="mrc:R6Y96_07575"/>
<keyword evidence="5" id="KW-1185">Reference proteome</keyword>
<evidence type="ECO:0000259" key="3">
    <source>
        <dbReference type="Pfam" id="PF13649"/>
    </source>
</evidence>
<organism evidence="4 5">
    <name type="scientific">Methanoculleus receptaculi</name>
    <dbReference type="NCBI Taxonomy" id="394967"/>
    <lineage>
        <taxon>Archaea</taxon>
        <taxon>Methanobacteriati</taxon>
        <taxon>Methanobacteriota</taxon>
        <taxon>Stenosarchaea group</taxon>
        <taxon>Methanomicrobia</taxon>
        <taxon>Methanomicrobiales</taxon>
        <taxon>Methanomicrobiaceae</taxon>
        <taxon>Methanoculleus</taxon>
    </lineage>
</organism>
<dbReference type="InterPro" id="IPR026113">
    <property type="entry name" value="METTL2/6/8-like"/>
</dbReference>
<dbReference type="InterPro" id="IPR041698">
    <property type="entry name" value="Methyltransf_25"/>
</dbReference>
<evidence type="ECO:0000313" key="5">
    <source>
        <dbReference type="Proteomes" id="UP001305652"/>
    </source>
</evidence>